<dbReference type="Proteomes" id="UP000204140">
    <property type="component" value="Segment"/>
</dbReference>
<keyword evidence="2" id="KW-1185">Reference proteome</keyword>
<name>A0A076YIT4_9CAUD</name>
<organism evidence="1 2">
    <name type="scientific">Rhizobium phage vB_RleM_P10VF</name>
    <dbReference type="NCBI Taxonomy" id="1527770"/>
    <lineage>
        <taxon>Viruses</taxon>
        <taxon>Duplodnaviria</taxon>
        <taxon>Heunggongvirae</taxon>
        <taxon>Uroviricota</taxon>
        <taxon>Caudoviricetes</taxon>
        <taxon>Pootjesviridae</taxon>
        <taxon>Innesvirus</taxon>
        <taxon>Innesvirus P10VF</taxon>
    </lineage>
</organism>
<dbReference type="KEGG" id="vg:22109689"/>
<protein>
    <submittedName>
        <fullName evidence="1">Uncharacterized protein</fullName>
    </submittedName>
</protein>
<accession>A0A076YIT4</accession>
<evidence type="ECO:0000313" key="1">
    <source>
        <dbReference type="EMBL" id="AIK68353.1"/>
    </source>
</evidence>
<gene>
    <name evidence="1" type="ORF">P10VF_140</name>
</gene>
<reference evidence="1 2" key="1">
    <citation type="submission" date="2014-07" db="EMBL/GenBank/DDBJ databases">
        <title>Isolation and characterization of Rhizobium leguminosarum phages from western Canadian soils and complete genome sequences of rhizobiophages vB_RleS_L338C and vB_RleM_P10VF.</title>
        <authorList>
            <person name="Restrepo-Cordoba M."/>
            <person name="Halmillawewa A.P."/>
            <person name="Perry B."/>
            <person name="Hynes M.F."/>
            <person name="Yost C.K."/>
        </authorList>
    </citation>
    <scope>NUCLEOTIDE SEQUENCE [LARGE SCALE GENOMIC DNA]</scope>
</reference>
<proteinExistence type="predicted"/>
<sequence>MTVTRFEDRVEISYPFGKKSTRTVTLKNGSLLHTATPKIPVEEATDEQLEEYAPIVVKTIKDYKKMTKALKL</sequence>
<evidence type="ECO:0000313" key="2">
    <source>
        <dbReference type="Proteomes" id="UP000204140"/>
    </source>
</evidence>
<dbReference type="EMBL" id="KM199770">
    <property type="protein sequence ID" value="AIK68353.1"/>
    <property type="molecule type" value="Genomic_DNA"/>
</dbReference>
<dbReference type="RefSeq" id="YP_009099879.1">
    <property type="nucleotide sequence ID" value="NC_025429.1"/>
</dbReference>
<dbReference type="GeneID" id="22109689"/>